<dbReference type="InterPro" id="IPR055390">
    <property type="entry name" value="AraA_central"/>
</dbReference>
<keyword evidence="2 6" id="KW-0054">Arabinose catabolism</keyword>
<feature type="domain" description="L-arabinose isomerase C-terminal" evidence="8">
    <location>
        <begin position="328"/>
        <end position="471"/>
    </location>
</feature>
<evidence type="ECO:0000259" key="9">
    <source>
        <dbReference type="Pfam" id="PF24856"/>
    </source>
</evidence>
<feature type="domain" description="L-arabinose isomerase N-terminal" evidence="7">
    <location>
        <begin position="8"/>
        <end position="174"/>
    </location>
</feature>
<evidence type="ECO:0000256" key="6">
    <source>
        <dbReference type="HAMAP-Rule" id="MF_00519"/>
    </source>
</evidence>
<dbReference type="InterPro" id="IPR009015">
    <property type="entry name" value="Fucose_isomerase_N/cen_sf"/>
</dbReference>
<dbReference type="InterPro" id="IPR038583">
    <property type="entry name" value="AraA_N_sf"/>
</dbReference>
<dbReference type="PANTHER" id="PTHR38464:SF1">
    <property type="entry name" value="L-ARABINOSE ISOMERASE"/>
    <property type="match status" value="1"/>
</dbReference>
<feature type="binding site" evidence="6">
    <location>
        <position position="333"/>
    </location>
    <ligand>
        <name>Mn(2+)</name>
        <dbReference type="ChEBI" id="CHEBI:29035"/>
    </ligand>
</feature>
<dbReference type="InterPro" id="IPR024664">
    <property type="entry name" value="Ara_Isoase_C"/>
</dbReference>
<dbReference type="UniPathway" id="UPA00145">
    <property type="reaction ID" value="UER00565"/>
</dbReference>
<evidence type="ECO:0000256" key="5">
    <source>
        <dbReference type="ARBA" id="ARBA00023277"/>
    </source>
</evidence>
<dbReference type="GO" id="GO:0019569">
    <property type="term" value="P:L-arabinose catabolic process to D-xylulose 5-phosphate"/>
    <property type="evidence" value="ECO:0007669"/>
    <property type="project" value="UniProtKB-UniRule"/>
</dbReference>
<evidence type="ECO:0000313" key="10">
    <source>
        <dbReference type="EMBL" id="TWR27245.1"/>
    </source>
</evidence>
<dbReference type="NCBIfam" id="NF002795">
    <property type="entry name" value="PRK02929.1"/>
    <property type="match status" value="1"/>
</dbReference>
<dbReference type="CDD" id="cd03557">
    <property type="entry name" value="L-arabinose_isomerase"/>
    <property type="match status" value="1"/>
</dbReference>
<dbReference type="Pfam" id="PF24856">
    <property type="entry name" value="AraA_central"/>
    <property type="match status" value="1"/>
</dbReference>
<keyword evidence="4 6" id="KW-0413">Isomerase</keyword>
<keyword evidence="11" id="KW-1185">Reference proteome</keyword>
<dbReference type="HAMAP" id="MF_00519">
    <property type="entry name" value="Arabinose_Isome"/>
    <property type="match status" value="1"/>
</dbReference>
<dbReference type="SUPFAM" id="SSF53743">
    <property type="entry name" value="FucI/AraA N-terminal and middle domains"/>
    <property type="match status" value="1"/>
</dbReference>
<comment type="pathway">
    <text evidence="6">Carbohydrate degradation; L-arabinose degradation via L-ribulose; D-xylulose 5-phosphate from L-arabinose (bacterial route): step 1/3.</text>
</comment>
<feature type="binding site" evidence="6">
    <location>
        <position position="306"/>
    </location>
    <ligand>
        <name>Mn(2+)</name>
        <dbReference type="ChEBI" id="CHEBI:29035"/>
    </ligand>
</feature>
<dbReference type="InterPro" id="IPR003762">
    <property type="entry name" value="Lara_isomerase"/>
</dbReference>
<evidence type="ECO:0000259" key="7">
    <source>
        <dbReference type="Pfam" id="PF02610"/>
    </source>
</evidence>
<evidence type="ECO:0000256" key="2">
    <source>
        <dbReference type="ARBA" id="ARBA00022935"/>
    </source>
</evidence>
<evidence type="ECO:0000256" key="1">
    <source>
        <dbReference type="ARBA" id="ARBA00022723"/>
    </source>
</evidence>
<sequence>MIDLKSFEVWFITGSQHLYGEETLRLVAEHSQHIASGLNEAKNIPVTVVYKPVVKSPEEIYATLSAANVAENCIGIITWMHTFSPAKMWIRGLSILQKPMLHLHTQYNRDIPWSSIDMDFMNLNQSAHGDREFGFIVSRMRKNRKVVVGHWQDPEVLGQIDTWCRAAAGWHDWQGAKFARIGDNMRYVAVTEGDKVEAELKFGYSVNTYGVGDLVAVINSVNESEIDTLIKEYEATYTMDASLQKGGDKHSSVYEAARIELGLRKFLTNGGFKGFTDTFEDLHGMLQLPGIAAQRLMADGFGFAGEGDWKTAALVRACKVMGSGLAGGNAFMEDYTYHFDPNNALVLGSHMLEIDASLSNGKARLEVHPLGIGGKADPARLVFNVAAGPAFNASLVDMGNRFRLIVNEVEAIDPIEDLPKLPIARVLWKPLPDMKTGCAAWIYAGGAHHTAYSQNLTAEHMQDFADMAGLEFIRIGKDTKLPDLLNQLRWNDNYYKTN</sequence>
<dbReference type="OrthoDB" id="9765600at2"/>
<reference evidence="10 11" key="1">
    <citation type="submission" date="2019-07" db="EMBL/GenBank/DDBJ databases">
        <authorList>
            <person name="Kim J."/>
        </authorList>
    </citation>
    <scope>NUCLEOTIDE SEQUENCE [LARGE SCALE GENOMIC DNA]</scope>
    <source>
        <strain evidence="10 11">MJ1a</strain>
    </source>
</reference>
<dbReference type="GO" id="GO:0030145">
    <property type="term" value="F:manganese ion binding"/>
    <property type="evidence" value="ECO:0007669"/>
    <property type="project" value="UniProtKB-UniRule"/>
</dbReference>
<dbReference type="InterPro" id="IPR055389">
    <property type="entry name" value="AraA_N"/>
</dbReference>
<dbReference type="Pfam" id="PF02610">
    <property type="entry name" value="AraA_N"/>
    <property type="match status" value="1"/>
</dbReference>
<dbReference type="EC" id="5.3.1.4" evidence="6"/>
<evidence type="ECO:0000256" key="3">
    <source>
        <dbReference type="ARBA" id="ARBA00023211"/>
    </source>
</evidence>
<evidence type="ECO:0000256" key="4">
    <source>
        <dbReference type="ARBA" id="ARBA00023235"/>
    </source>
</evidence>
<accession>A0A563U7C6</accession>
<proteinExistence type="inferred from homology"/>
<feature type="domain" description="L-arabinose isomerase central" evidence="9">
    <location>
        <begin position="177"/>
        <end position="324"/>
    </location>
</feature>
<gene>
    <name evidence="6 10" type="primary">araA</name>
    <name evidence="10" type="ORF">FPZ42_09465</name>
</gene>
<dbReference type="PANTHER" id="PTHR38464">
    <property type="entry name" value="L-ARABINOSE ISOMERASE"/>
    <property type="match status" value="1"/>
</dbReference>
<organism evidence="10 11">
    <name type="scientific">Mucilaginibacter achroorhodeus</name>
    <dbReference type="NCBI Taxonomy" id="2599294"/>
    <lineage>
        <taxon>Bacteria</taxon>
        <taxon>Pseudomonadati</taxon>
        <taxon>Bacteroidota</taxon>
        <taxon>Sphingobacteriia</taxon>
        <taxon>Sphingobacteriales</taxon>
        <taxon>Sphingobacteriaceae</taxon>
        <taxon>Mucilaginibacter</taxon>
    </lineage>
</organism>
<dbReference type="RefSeq" id="WP_146270673.1">
    <property type="nucleotide sequence ID" value="NZ_VOEI01000002.1"/>
</dbReference>
<evidence type="ECO:0000259" key="8">
    <source>
        <dbReference type="Pfam" id="PF11762"/>
    </source>
</evidence>
<dbReference type="GO" id="GO:0005829">
    <property type="term" value="C:cytosol"/>
    <property type="evidence" value="ECO:0007669"/>
    <property type="project" value="TreeGrafter"/>
</dbReference>
<evidence type="ECO:0000313" key="11">
    <source>
        <dbReference type="Proteomes" id="UP000318010"/>
    </source>
</evidence>
<comment type="caution">
    <text evidence="10">The sequence shown here is derived from an EMBL/GenBank/DDBJ whole genome shotgun (WGS) entry which is preliminary data.</text>
</comment>
<dbReference type="Pfam" id="PF11762">
    <property type="entry name" value="Arabinose_Iso_C"/>
    <property type="match status" value="1"/>
</dbReference>
<dbReference type="Gene3D" id="3.40.50.10940">
    <property type="match status" value="1"/>
</dbReference>
<dbReference type="Proteomes" id="UP000318010">
    <property type="component" value="Unassembled WGS sequence"/>
</dbReference>
<comment type="similarity">
    <text evidence="6">Belongs to the arabinose isomerase family.</text>
</comment>
<feature type="binding site" evidence="6">
    <location>
        <position position="449"/>
    </location>
    <ligand>
        <name>Mn(2+)</name>
        <dbReference type="ChEBI" id="CHEBI:29035"/>
    </ligand>
</feature>
<protein>
    <recommendedName>
        <fullName evidence="6">L-arabinose isomerase</fullName>
        <ecNumber evidence="6">5.3.1.4</ecNumber>
    </recommendedName>
</protein>
<dbReference type="GO" id="GO:0008733">
    <property type="term" value="F:L-arabinose isomerase activity"/>
    <property type="evidence" value="ECO:0007669"/>
    <property type="project" value="UniProtKB-UniRule"/>
</dbReference>
<keyword evidence="5 6" id="KW-0119">Carbohydrate metabolism</keyword>
<dbReference type="EMBL" id="VOEI01000002">
    <property type="protein sequence ID" value="TWR27245.1"/>
    <property type="molecule type" value="Genomic_DNA"/>
</dbReference>
<dbReference type="SUPFAM" id="SSF50443">
    <property type="entry name" value="FucI/AraA C-terminal domain-like"/>
    <property type="match status" value="1"/>
</dbReference>
<name>A0A563U7C6_9SPHI</name>
<keyword evidence="1 6" id="KW-0479">Metal-binding</keyword>
<feature type="binding site" evidence="6">
    <location>
        <position position="350"/>
    </location>
    <ligand>
        <name>Mn(2+)</name>
        <dbReference type="ChEBI" id="CHEBI:29035"/>
    </ligand>
</feature>
<comment type="catalytic activity">
    <reaction evidence="6">
        <text>beta-L-arabinopyranose = L-ribulose</text>
        <dbReference type="Rhea" id="RHEA:14821"/>
        <dbReference type="ChEBI" id="CHEBI:16880"/>
        <dbReference type="ChEBI" id="CHEBI:40886"/>
        <dbReference type="EC" id="5.3.1.4"/>
    </reaction>
</comment>
<dbReference type="PIRSF" id="PIRSF001478">
    <property type="entry name" value="L-ara_isomerase"/>
    <property type="match status" value="1"/>
</dbReference>
<comment type="function">
    <text evidence="6">Catalyzes the conversion of L-arabinose to L-ribulose.</text>
</comment>
<comment type="cofactor">
    <cofactor evidence="6">
        <name>Mn(2+)</name>
        <dbReference type="ChEBI" id="CHEBI:29035"/>
    </cofactor>
    <text evidence="6">Binds 1 Mn(2+) ion per subunit.</text>
</comment>
<keyword evidence="3 6" id="KW-0464">Manganese</keyword>
<dbReference type="AlphaFoldDB" id="A0A563U7C6"/>
<dbReference type="InterPro" id="IPR004216">
    <property type="entry name" value="Fuc/Ara_isomerase_C"/>
</dbReference>